<accession>A0ABN6T3V5</accession>
<organism evidence="1 2">
    <name type="scientific">Spiroplasma ixodetis</name>
    <dbReference type="NCBI Taxonomy" id="2141"/>
    <lineage>
        <taxon>Bacteria</taxon>
        <taxon>Bacillati</taxon>
        <taxon>Mycoplasmatota</taxon>
        <taxon>Mollicutes</taxon>
        <taxon>Entomoplasmatales</taxon>
        <taxon>Spiroplasmataceae</taxon>
        <taxon>Spiroplasma</taxon>
    </lineage>
</organism>
<dbReference type="Proteomes" id="UP001163387">
    <property type="component" value="Chromosome"/>
</dbReference>
<name>A0ABN6T3V5_9MOLU</name>
<keyword evidence="2" id="KW-1185">Reference proteome</keyword>
<protein>
    <submittedName>
        <fullName evidence="1">Uncharacterized protein</fullName>
    </submittedName>
</protein>
<gene>
    <name evidence="1" type="ORF">SHM_20310</name>
</gene>
<proteinExistence type="predicted"/>
<evidence type="ECO:0000313" key="2">
    <source>
        <dbReference type="Proteomes" id="UP001163387"/>
    </source>
</evidence>
<sequence length="50" mass="5905">MATIDKSKSQTYDFLSKNKSIENVLNQPNITFKKRKDMGEKHLKLLKKYC</sequence>
<reference evidence="1 2" key="1">
    <citation type="journal article" date="2022" name="Front. Microbiol.">
        <title>Male-killing mechanisms vary between Spiroplasma species.</title>
        <authorList>
            <person name="Arai H."/>
            <person name="Inoue M."/>
            <person name="Kageyama D."/>
        </authorList>
    </citation>
    <scope>NUCLEOTIDE SEQUENCE [LARGE SCALE GENOMIC DNA]</scope>
    <source>
        <strain evidence="2">sHm</strain>
    </source>
</reference>
<dbReference type="EMBL" id="AP026933">
    <property type="protein sequence ID" value="BDT04385.1"/>
    <property type="molecule type" value="Genomic_DNA"/>
</dbReference>
<evidence type="ECO:0000313" key="1">
    <source>
        <dbReference type="EMBL" id="BDT04385.1"/>
    </source>
</evidence>
<dbReference type="RefSeq" id="WP_281748182.1">
    <property type="nucleotide sequence ID" value="NZ_AP026933.1"/>
</dbReference>